<dbReference type="InterPro" id="IPR036250">
    <property type="entry name" value="AcylCo_DH-like_C"/>
</dbReference>
<dbReference type="SUPFAM" id="SSF56645">
    <property type="entry name" value="Acyl-CoA dehydrogenase NM domain-like"/>
    <property type="match status" value="1"/>
</dbReference>
<dbReference type="Gene3D" id="1.20.140.10">
    <property type="entry name" value="Butyryl-CoA Dehydrogenase, subunit A, domain 3"/>
    <property type="match status" value="1"/>
</dbReference>
<dbReference type="Gene3D" id="2.40.110.10">
    <property type="entry name" value="Butyryl-CoA Dehydrogenase, subunit A, domain 2"/>
    <property type="match status" value="1"/>
</dbReference>
<comment type="caution">
    <text evidence="9">The sequence shown here is derived from an EMBL/GenBank/DDBJ whole genome shotgun (WGS) entry which is preliminary data.</text>
</comment>
<dbReference type="InterPro" id="IPR006091">
    <property type="entry name" value="Acyl-CoA_Oxase/DH_mid-dom"/>
</dbReference>
<dbReference type="RefSeq" id="WP_337702745.1">
    <property type="nucleotide sequence ID" value="NZ_JBBEGM010000003.1"/>
</dbReference>
<evidence type="ECO:0000256" key="2">
    <source>
        <dbReference type="ARBA" id="ARBA00009347"/>
    </source>
</evidence>
<keyword evidence="10" id="KW-1185">Reference proteome</keyword>
<dbReference type="PROSITE" id="PS00072">
    <property type="entry name" value="ACYL_COA_DH_1"/>
    <property type="match status" value="1"/>
</dbReference>
<keyword evidence="3 5" id="KW-0285">Flavoprotein</keyword>
<evidence type="ECO:0000313" key="9">
    <source>
        <dbReference type="EMBL" id="MEJ2861760.1"/>
    </source>
</evidence>
<name>A0ABU8M334_9PSEU</name>
<evidence type="ECO:0000256" key="3">
    <source>
        <dbReference type="ARBA" id="ARBA00022630"/>
    </source>
</evidence>
<organism evidence="9 10">
    <name type="scientific">Actinomycetospora flava</name>
    <dbReference type="NCBI Taxonomy" id="3129232"/>
    <lineage>
        <taxon>Bacteria</taxon>
        <taxon>Bacillati</taxon>
        <taxon>Actinomycetota</taxon>
        <taxon>Actinomycetes</taxon>
        <taxon>Pseudonocardiales</taxon>
        <taxon>Pseudonocardiaceae</taxon>
        <taxon>Actinomycetospora</taxon>
    </lineage>
</organism>
<keyword evidence="5" id="KW-0560">Oxidoreductase</keyword>
<dbReference type="InterPro" id="IPR009100">
    <property type="entry name" value="AcylCoA_DH/oxidase_NM_dom_sf"/>
</dbReference>
<protein>
    <submittedName>
        <fullName evidence="9">Acyl-CoA dehydrogenase family protein</fullName>
    </submittedName>
</protein>
<dbReference type="InterPro" id="IPR037069">
    <property type="entry name" value="AcylCoA_DH/ox_N_sf"/>
</dbReference>
<dbReference type="PIRSF" id="PIRSF016578">
    <property type="entry name" value="HsaA"/>
    <property type="match status" value="1"/>
</dbReference>
<dbReference type="Pfam" id="PF02770">
    <property type="entry name" value="Acyl-CoA_dh_M"/>
    <property type="match status" value="1"/>
</dbReference>
<evidence type="ECO:0000259" key="7">
    <source>
        <dbReference type="Pfam" id="PF02770"/>
    </source>
</evidence>
<sequence length="395" mass="41782">MPYDLDEVHEDFRATCRAFTDQRVRPVVAEAERAGRPPERLWKELGDAGLLGLLTPEEYGGSAGGGGEATAVAVLAEELSRACGGIAVSALVSAYMAAPHLVRHGTPEQREQWVARLAAGDAIAAIAVTEPGAGSDVAGITTRARRTDTGWVLDGQKMYITNAGLADVLVVGAKTDPDGGHRGITTFVVPAGTPGLSLGAPLPKMGWHSSDTREVVLDGVELGEDAVLGVEGRGFHQIMAAFQLERVALAAMGLGHAAEALDTVTGYVRGREVAGEPLTARQAIRHRLAAMEIELEAARVMTYKAADRLDRGHPEADRSVAAAKYFAAKAAAWIVDEAVQLFGGAGYLEETPVARHHRDVRILRIGGGTDEIQLEILAKRLVPHHGSSSDTLRLP</sequence>
<gene>
    <name evidence="9" type="ORF">WCD58_11370</name>
</gene>
<dbReference type="InterPro" id="IPR009075">
    <property type="entry name" value="AcylCo_DH/oxidase_C"/>
</dbReference>
<dbReference type="Proteomes" id="UP001369736">
    <property type="component" value="Unassembled WGS sequence"/>
</dbReference>
<dbReference type="InterPro" id="IPR006089">
    <property type="entry name" value="Acyl-CoA_DH_CS"/>
</dbReference>
<feature type="domain" description="Acyl-CoA oxidase/dehydrogenase middle" evidence="7">
    <location>
        <begin position="125"/>
        <end position="220"/>
    </location>
</feature>
<dbReference type="InterPro" id="IPR013786">
    <property type="entry name" value="AcylCoA_DH/ox_N"/>
</dbReference>
<dbReference type="SUPFAM" id="SSF47203">
    <property type="entry name" value="Acyl-CoA dehydrogenase C-terminal domain-like"/>
    <property type="match status" value="1"/>
</dbReference>
<comment type="similarity">
    <text evidence="2 5">Belongs to the acyl-CoA dehydrogenase family.</text>
</comment>
<evidence type="ECO:0000313" key="10">
    <source>
        <dbReference type="Proteomes" id="UP001369736"/>
    </source>
</evidence>
<feature type="domain" description="Acyl-CoA dehydrogenase/oxidase C-terminal" evidence="6">
    <location>
        <begin position="232"/>
        <end position="381"/>
    </location>
</feature>
<dbReference type="Pfam" id="PF02771">
    <property type="entry name" value="Acyl-CoA_dh_N"/>
    <property type="match status" value="1"/>
</dbReference>
<comment type="cofactor">
    <cofactor evidence="1 5">
        <name>FAD</name>
        <dbReference type="ChEBI" id="CHEBI:57692"/>
    </cofactor>
</comment>
<evidence type="ECO:0000259" key="8">
    <source>
        <dbReference type="Pfam" id="PF02771"/>
    </source>
</evidence>
<evidence type="ECO:0000256" key="4">
    <source>
        <dbReference type="ARBA" id="ARBA00022827"/>
    </source>
</evidence>
<dbReference type="InterPro" id="IPR046373">
    <property type="entry name" value="Acyl-CoA_Oxase/DH_mid-dom_sf"/>
</dbReference>
<feature type="domain" description="Acyl-CoA dehydrogenase/oxidase N-terminal" evidence="8">
    <location>
        <begin position="7"/>
        <end position="121"/>
    </location>
</feature>
<dbReference type="Gene3D" id="1.10.540.10">
    <property type="entry name" value="Acyl-CoA dehydrogenase/oxidase, N-terminal domain"/>
    <property type="match status" value="1"/>
</dbReference>
<reference evidence="9 10" key="1">
    <citation type="submission" date="2024-03" db="EMBL/GenBank/DDBJ databases">
        <title>Actinomycetospora sp. OC33-EN07, a novel actinomycete isolated from wild orchid (Aerides multiflora).</title>
        <authorList>
            <person name="Suriyachadkun C."/>
        </authorList>
    </citation>
    <scope>NUCLEOTIDE SEQUENCE [LARGE SCALE GENOMIC DNA]</scope>
    <source>
        <strain evidence="9 10">OC33-EN07</strain>
    </source>
</reference>
<dbReference type="PANTHER" id="PTHR43884:SF12">
    <property type="entry name" value="ISOVALERYL-COA DEHYDROGENASE, MITOCHONDRIAL-RELATED"/>
    <property type="match status" value="1"/>
</dbReference>
<evidence type="ECO:0000256" key="1">
    <source>
        <dbReference type="ARBA" id="ARBA00001974"/>
    </source>
</evidence>
<evidence type="ECO:0000259" key="6">
    <source>
        <dbReference type="Pfam" id="PF00441"/>
    </source>
</evidence>
<accession>A0ABU8M334</accession>
<dbReference type="Pfam" id="PF00441">
    <property type="entry name" value="Acyl-CoA_dh_1"/>
    <property type="match status" value="1"/>
</dbReference>
<dbReference type="PROSITE" id="PS00073">
    <property type="entry name" value="ACYL_COA_DH_2"/>
    <property type="match status" value="1"/>
</dbReference>
<dbReference type="EMBL" id="JBBEGM010000003">
    <property type="protein sequence ID" value="MEJ2861760.1"/>
    <property type="molecule type" value="Genomic_DNA"/>
</dbReference>
<evidence type="ECO:0000256" key="5">
    <source>
        <dbReference type="RuleBase" id="RU362125"/>
    </source>
</evidence>
<keyword evidence="4 5" id="KW-0274">FAD</keyword>
<dbReference type="PANTHER" id="PTHR43884">
    <property type="entry name" value="ACYL-COA DEHYDROGENASE"/>
    <property type="match status" value="1"/>
</dbReference>
<proteinExistence type="inferred from homology"/>